<dbReference type="PROSITE" id="PS51724">
    <property type="entry name" value="SPOR"/>
    <property type="match status" value="1"/>
</dbReference>
<evidence type="ECO:0000313" key="4">
    <source>
        <dbReference type="EMBL" id="MDP8086342.1"/>
    </source>
</evidence>
<proteinExistence type="predicted"/>
<sequence>MQKRDYVRPSKKKSNVNTSIIIAVVIAVLLSAASFLWVLKEKAPVESVERIKKPTKSEVIPSLPSDPEKGYSYIRDLQNREISIDDSEKALTERAQLSKKQQTLLEEKKLAELEQKKLEEQQLAEQQQQDEEPKTVVSETDEKVVKKLKEKELAEHLALEKRKLAESKRKHITAGFGIQCGAFKNRDQADNMYARLSMAGFDAKVVTQSGWNRVMVGPLGDRKAAKEAMEKAKKVAECLVVGM</sequence>
<keyword evidence="2" id="KW-0472">Membrane</keyword>
<dbReference type="Proteomes" id="UP000198883">
    <property type="component" value="Unassembled WGS sequence"/>
</dbReference>
<dbReference type="GO" id="GO:0051301">
    <property type="term" value="P:cell division"/>
    <property type="evidence" value="ECO:0007669"/>
    <property type="project" value="UniProtKB-KW"/>
</dbReference>
<feature type="domain" description="SPOR" evidence="3">
    <location>
        <begin position="170"/>
        <end position="243"/>
    </location>
</feature>
<keyword evidence="5" id="KW-0132">Cell division</keyword>
<dbReference type="Proteomes" id="UP001224812">
    <property type="component" value="Unassembled WGS sequence"/>
</dbReference>
<keyword evidence="1" id="KW-0175">Coiled coil</keyword>
<dbReference type="InterPro" id="IPR007730">
    <property type="entry name" value="SPOR-like_dom"/>
</dbReference>
<evidence type="ECO:0000259" key="3">
    <source>
        <dbReference type="PROSITE" id="PS51724"/>
    </source>
</evidence>
<dbReference type="Gene3D" id="3.30.70.1070">
    <property type="entry name" value="Sporulation related repeat"/>
    <property type="match status" value="1"/>
</dbReference>
<evidence type="ECO:0000313" key="6">
    <source>
        <dbReference type="Proteomes" id="UP000198883"/>
    </source>
</evidence>
<organism evidence="5 6">
    <name type="scientific">Phocoenobacter skyensis</name>
    <dbReference type="NCBI Taxonomy" id="97481"/>
    <lineage>
        <taxon>Bacteria</taxon>
        <taxon>Pseudomonadati</taxon>
        <taxon>Pseudomonadota</taxon>
        <taxon>Gammaproteobacteria</taxon>
        <taxon>Pasteurellales</taxon>
        <taxon>Pasteurellaceae</taxon>
        <taxon>Phocoenobacter</taxon>
    </lineage>
</organism>
<dbReference type="AlphaFoldDB" id="A0A1H7ZT88"/>
<dbReference type="PANTHER" id="PTHR38687">
    <property type="entry name" value="CELL DIVISION PROTEIN DEDD-RELATED"/>
    <property type="match status" value="1"/>
</dbReference>
<evidence type="ECO:0000256" key="2">
    <source>
        <dbReference type="SAM" id="Phobius"/>
    </source>
</evidence>
<protein>
    <submittedName>
        <fullName evidence="5">Cell division protein FtsN</fullName>
    </submittedName>
    <submittedName>
        <fullName evidence="4">SPOR domain-containing protein</fullName>
    </submittedName>
</protein>
<dbReference type="EMBL" id="FOBN01000030">
    <property type="protein sequence ID" value="SEM61531.1"/>
    <property type="molecule type" value="Genomic_DNA"/>
</dbReference>
<gene>
    <name evidence="4" type="ORF">QJT92_10475</name>
    <name evidence="5" type="ORF">SAMN05444853_1301</name>
</gene>
<evidence type="ECO:0000313" key="7">
    <source>
        <dbReference type="Proteomes" id="UP001224812"/>
    </source>
</evidence>
<dbReference type="GeneID" id="83543922"/>
<keyword evidence="7" id="KW-1185">Reference proteome</keyword>
<dbReference type="GO" id="GO:0042834">
    <property type="term" value="F:peptidoglycan binding"/>
    <property type="evidence" value="ECO:0007669"/>
    <property type="project" value="InterPro"/>
</dbReference>
<feature type="coiled-coil region" evidence="1">
    <location>
        <begin position="94"/>
        <end position="131"/>
    </location>
</feature>
<dbReference type="Pfam" id="PF05036">
    <property type="entry name" value="SPOR"/>
    <property type="match status" value="1"/>
</dbReference>
<keyword evidence="2" id="KW-0812">Transmembrane</keyword>
<dbReference type="RefSeq" id="WP_090923193.1">
    <property type="nucleotide sequence ID" value="NZ_CP016180.1"/>
</dbReference>
<reference evidence="4 7" key="3">
    <citation type="journal article" date="2023" name="Front. Microbiol.">
        <title>Phylogeography and host specificity of Pasteurellaceae pathogenic to sea-farmed fish in the north-east Atlantic.</title>
        <authorList>
            <person name="Gulla S."/>
            <person name="Colquhoun D.J."/>
            <person name="Olsen A.B."/>
            <person name="Spilsberg B."/>
            <person name="Lagesen K."/>
            <person name="Aakesson C.P."/>
            <person name="Strom S."/>
            <person name="Manji F."/>
            <person name="Birkbeck T.H."/>
            <person name="Nilsen H.K."/>
        </authorList>
    </citation>
    <scope>NUCLEOTIDE SEQUENCE [LARGE SCALE GENOMIC DNA]</scope>
    <source>
        <strain evidence="4 7">VIO11850</strain>
    </source>
</reference>
<accession>A0A1H7ZT88</accession>
<reference evidence="6" key="1">
    <citation type="submission" date="2016-10" db="EMBL/GenBank/DDBJ databases">
        <authorList>
            <person name="Varghese N."/>
            <person name="Submissions S."/>
        </authorList>
    </citation>
    <scope>NUCLEOTIDE SEQUENCE [LARGE SCALE GENOMIC DNA]</scope>
    <source>
        <strain evidence="6">DSM 24204</strain>
    </source>
</reference>
<dbReference type="STRING" id="97481.SAMN05444853_1301"/>
<reference evidence="5" key="2">
    <citation type="submission" date="2016-10" db="EMBL/GenBank/DDBJ databases">
        <authorList>
            <person name="de Groot N.N."/>
        </authorList>
    </citation>
    <scope>NUCLEOTIDE SEQUENCE [LARGE SCALE GENOMIC DNA]</scope>
    <source>
        <strain evidence="5">DSM 24204</strain>
    </source>
</reference>
<evidence type="ECO:0000256" key="1">
    <source>
        <dbReference type="SAM" id="Coils"/>
    </source>
</evidence>
<evidence type="ECO:0000313" key="5">
    <source>
        <dbReference type="EMBL" id="SEM61531.1"/>
    </source>
</evidence>
<keyword evidence="2" id="KW-1133">Transmembrane helix</keyword>
<feature type="transmembrane region" description="Helical" evidence="2">
    <location>
        <begin position="20"/>
        <end position="39"/>
    </location>
</feature>
<name>A0A1H7ZT88_9PAST</name>
<dbReference type="SUPFAM" id="SSF110997">
    <property type="entry name" value="Sporulation related repeat"/>
    <property type="match status" value="1"/>
</dbReference>
<dbReference type="EMBL" id="JASAVS010000031">
    <property type="protein sequence ID" value="MDP8086342.1"/>
    <property type="molecule type" value="Genomic_DNA"/>
</dbReference>
<dbReference type="InterPro" id="IPR036680">
    <property type="entry name" value="SPOR-like_sf"/>
</dbReference>
<keyword evidence="5" id="KW-0131">Cell cycle</keyword>
<dbReference type="OrthoDB" id="8558195at2"/>
<dbReference type="PANTHER" id="PTHR38687:SF2">
    <property type="entry name" value="CELL DIVISION PROTEIN FTSN"/>
    <property type="match status" value="1"/>
</dbReference>
<dbReference type="InterPro" id="IPR052521">
    <property type="entry name" value="Cell_div_SPOR-domain"/>
</dbReference>